<keyword evidence="5" id="KW-1185">Reference proteome</keyword>
<dbReference type="Proteomes" id="UP000032061">
    <property type="component" value="Unassembled WGS sequence"/>
</dbReference>
<dbReference type="STRING" id="37752.IW18_21560"/>
<dbReference type="EMBL" id="MUGX01000032">
    <property type="protein sequence ID" value="OXA84357.1"/>
    <property type="molecule type" value="Genomic_DNA"/>
</dbReference>
<evidence type="ECO:0000256" key="1">
    <source>
        <dbReference type="SAM" id="SignalP"/>
    </source>
</evidence>
<dbReference type="EMBL" id="JPRK01000025">
    <property type="protein sequence ID" value="KIO50745.1"/>
    <property type="molecule type" value="Genomic_DNA"/>
</dbReference>
<dbReference type="RefSeq" id="WP_041520274.1">
    <property type="nucleotide sequence ID" value="NZ_JPRK01000025.1"/>
</dbReference>
<dbReference type="AlphaFoldDB" id="A0A0D0EJ47"/>
<accession>A0A0D0EJ47</accession>
<evidence type="ECO:0000313" key="4">
    <source>
        <dbReference type="Proteomes" id="UP000032061"/>
    </source>
</evidence>
<proteinExistence type="predicted"/>
<feature type="signal peptide" evidence="1">
    <location>
        <begin position="1"/>
        <end position="22"/>
    </location>
</feature>
<evidence type="ECO:0008006" key="6">
    <source>
        <dbReference type="Google" id="ProtNLM"/>
    </source>
</evidence>
<reference evidence="2 4" key="1">
    <citation type="submission" date="2015-01" db="EMBL/GenBank/DDBJ databases">
        <title>Genome of Flavobacterium hibernum DSM 12611.</title>
        <authorList>
            <person name="Stropko S.J."/>
            <person name="Pipes S.E."/>
            <person name="Newman J.D."/>
        </authorList>
    </citation>
    <scope>NUCLEOTIDE SEQUENCE [LARGE SCALE GENOMIC DNA]</scope>
    <source>
        <strain evidence="2 4">DSM 12611</strain>
    </source>
</reference>
<evidence type="ECO:0000313" key="3">
    <source>
        <dbReference type="EMBL" id="OXA84357.1"/>
    </source>
</evidence>
<dbReference type="Proteomes" id="UP000198302">
    <property type="component" value="Unassembled WGS sequence"/>
</dbReference>
<feature type="chain" id="PRO_5002226321" description="Gliding motility protein" evidence="1">
    <location>
        <begin position="23"/>
        <end position="418"/>
    </location>
</feature>
<evidence type="ECO:0000313" key="5">
    <source>
        <dbReference type="Proteomes" id="UP000198302"/>
    </source>
</evidence>
<name>A0A0D0EJ47_9FLAO</name>
<protein>
    <recommendedName>
        <fullName evidence="6">Gliding motility protein</fullName>
    </recommendedName>
</protein>
<dbReference type="OrthoDB" id="1489185at2"/>
<gene>
    <name evidence="3" type="ORF">B0A73_20025</name>
    <name evidence="2" type="ORF">IW18_21560</name>
</gene>
<evidence type="ECO:0000313" key="2">
    <source>
        <dbReference type="EMBL" id="KIO50745.1"/>
    </source>
</evidence>
<dbReference type="Pfam" id="PF13585">
    <property type="entry name" value="CHU_C"/>
    <property type="match status" value="1"/>
</dbReference>
<organism evidence="2 4">
    <name type="scientific">Flavobacterium hibernum</name>
    <dbReference type="NCBI Taxonomy" id="37752"/>
    <lineage>
        <taxon>Bacteria</taxon>
        <taxon>Pseudomonadati</taxon>
        <taxon>Bacteroidota</taxon>
        <taxon>Flavobacteriia</taxon>
        <taxon>Flavobacteriales</taxon>
        <taxon>Flavobacteriaceae</taxon>
        <taxon>Flavobacterium</taxon>
    </lineage>
</organism>
<sequence length="418" mass="46425">MKSKKINILFAFLSLFSGIITAQTVNTGDLYIAEGTIMSTVGAMDNKNSGNLFNDGDFFIYSHYNNDGLVTFSTGSTKGITRMRGISGVQEISGSSPMEWYNAEFKNSNVQPAFLLSNEVSISGKADFQKGIVDDDNYGGLLIFEKGAESFNVSDNSFVDGKVKKNGKDAFIYPIGDKNKYRFAGISAPTEILSSFTGKYFYENSDVLYPHNDKTTGITFINNQEYWTLDKTEGNSDVMLTLSWDETSTTPEEIVVSPQSSIHIVRWDAAQKLWIDEGGVVDSDKKTVTTPLNVSGYNVFTTARVDDSIVLPCSTLTIYNAVSPNGDNKNDYFKIDGLTECSSDNTVEIYNRWGVKVFETNNYDSNGNVFRGYSEGRTTISKDKMLPTGTYFYILNFKYSGAKSQTVKKAGYLYLNRE</sequence>
<reference evidence="3 5" key="2">
    <citation type="submission" date="2016-11" db="EMBL/GenBank/DDBJ databases">
        <title>Whole genomes of Flavobacteriaceae.</title>
        <authorList>
            <person name="Stine C."/>
            <person name="Li C."/>
            <person name="Tadesse D."/>
        </authorList>
    </citation>
    <scope>NUCLEOTIDE SEQUENCE [LARGE SCALE GENOMIC DNA]</scope>
    <source>
        <strain evidence="3 5">ATCC 51468</strain>
    </source>
</reference>
<comment type="caution">
    <text evidence="2">The sequence shown here is derived from an EMBL/GenBank/DDBJ whole genome shotgun (WGS) entry which is preliminary data.</text>
</comment>
<keyword evidence="1" id="KW-0732">Signal</keyword>